<dbReference type="Proteomes" id="UP000431269">
    <property type="component" value="Chromosome"/>
</dbReference>
<reference evidence="3" key="1">
    <citation type="submission" date="2019-12" db="EMBL/GenBank/DDBJ databases">
        <title>Complete genome of Terracaulis silvestris 0127_4.</title>
        <authorList>
            <person name="Vieira S."/>
            <person name="Riedel T."/>
            <person name="Sproer C."/>
            <person name="Pascual J."/>
            <person name="Boedeker C."/>
            <person name="Overmann J."/>
        </authorList>
    </citation>
    <scope>NUCLEOTIDE SEQUENCE [LARGE SCALE GENOMIC DNA]</scope>
    <source>
        <strain evidence="3">0127_4</strain>
    </source>
</reference>
<name>A0A6I6MQT3_9CAUL</name>
<dbReference type="AlphaFoldDB" id="A0A6I6MQT3"/>
<proteinExistence type="predicted"/>
<dbReference type="InterPro" id="IPR029058">
    <property type="entry name" value="AB_hydrolase_fold"/>
</dbReference>
<dbReference type="PROSITE" id="PS51257">
    <property type="entry name" value="PROKAR_LIPOPROTEIN"/>
    <property type="match status" value="1"/>
</dbReference>
<protein>
    <submittedName>
        <fullName evidence="2">3-oxoadipate enol-lactonase</fullName>
    </submittedName>
</protein>
<gene>
    <name evidence="2" type="ORF">DSM104635_03381</name>
</gene>
<evidence type="ECO:0000259" key="1">
    <source>
        <dbReference type="Pfam" id="PF02129"/>
    </source>
</evidence>
<dbReference type="SUPFAM" id="SSF53474">
    <property type="entry name" value="alpha/beta-Hydrolases"/>
    <property type="match status" value="1"/>
</dbReference>
<dbReference type="KEGG" id="tsv:DSM104635_03381"/>
<sequence length="431" mass="45944">MKLRQTLLLLAIALASCETPPPPPSALPPSLEGYWRGQFQRGDATLPVELDFTRTDGALAGRFSSPDLRALGIPLQDVRQDGAAAHFVLAGDRTAAVFDGAVSAGALSGAYTEAGVDGRFIFARVTAPPACTEIPAQFSNGAVALSGSLVLPAHTPAPAAVLFLHGSGAEARDASRFEANLLCRAGYAALIYDKRGVGRSTGDWREATFQDLAADAGAGLEWLTARPELDSAHIGIYGHSQGATIAPLVATRSGHVAFIIAGAGAIGSTADVERYSLRNTVNGDVHSEAQRREAYAFVDRVVTAGSSGRGLRALLADAPHYADRAWYFPLPAAESYYWAFQRRIADYDSARYWAEVRIPVLLIYGEDDARVPPSSAASIRSVLPRATPAETLIISDADHSYMRHRDGEPWPHLAPEFQQTLLAFVRAHAAS</sequence>
<organism evidence="2 3">
    <name type="scientific">Terricaulis silvestris</name>
    <dbReference type="NCBI Taxonomy" id="2686094"/>
    <lineage>
        <taxon>Bacteria</taxon>
        <taxon>Pseudomonadati</taxon>
        <taxon>Pseudomonadota</taxon>
        <taxon>Alphaproteobacteria</taxon>
        <taxon>Caulobacterales</taxon>
        <taxon>Caulobacteraceae</taxon>
        <taxon>Terricaulis</taxon>
    </lineage>
</organism>
<dbReference type="PANTHER" id="PTHR43265">
    <property type="entry name" value="ESTERASE ESTD"/>
    <property type="match status" value="1"/>
</dbReference>
<evidence type="ECO:0000313" key="2">
    <source>
        <dbReference type="EMBL" id="QGZ96521.1"/>
    </source>
</evidence>
<dbReference type="Gene3D" id="3.40.50.1820">
    <property type="entry name" value="alpha/beta hydrolase"/>
    <property type="match status" value="1"/>
</dbReference>
<dbReference type="GO" id="GO:0052689">
    <property type="term" value="F:carboxylic ester hydrolase activity"/>
    <property type="evidence" value="ECO:0007669"/>
    <property type="project" value="TreeGrafter"/>
</dbReference>
<dbReference type="PANTHER" id="PTHR43265:SF1">
    <property type="entry name" value="ESTERASE ESTD"/>
    <property type="match status" value="1"/>
</dbReference>
<dbReference type="RefSeq" id="WP_158767304.1">
    <property type="nucleotide sequence ID" value="NZ_CP047045.1"/>
</dbReference>
<evidence type="ECO:0000313" key="3">
    <source>
        <dbReference type="Proteomes" id="UP000431269"/>
    </source>
</evidence>
<dbReference type="Pfam" id="PF02129">
    <property type="entry name" value="Peptidase_S15"/>
    <property type="match status" value="1"/>
</dbReference>
<dbReference type="EMBL" id="CP047045">
    <property type="protein sequence ID" value="QGZ96521.1"/>
    <property type="molecule type" value="Genomic_DNA"/>
</dbReference>
<feature type="domain" description="Xaa-Pro dipeptidyl-peptidase-like" evidence="1">
    <location>
        <begin position="148"/>
        <end position="401"/>
    </location>
</feature>
<dbReference type="InterPro" id="IPR053145">
    <property type="entry name" value="AB_hydrolase_Est10"/>
</dbReference>
<keyword evidence="3" id="KW-1185">Reference proteome</keyword>
<accession>A0A6I6MQT3</accession>
<dbReference type="InterPro" id="IPR000383">
    <property type="entry name" value="Xaa-Pro-like_dom"/>
</dbReference>